<sequence>MLTEVLDNNGWYLCGAVGHSKLMQQYYLAGGTALALQLNHRKSYDLDFFRIGTHEKIDFNGILKDLRDIFRKEDISVELRKIDQTIIEISGTKVTFLAYPFPLVNPLVEGQKPSKYLSGIKLAHPLEIALMKAYALGRRITFRDYIDLYFLFKHRLVSIEYILEEAPKKFMIGKETVFSPKLFLQQLVYTRDIQDKEAAIDTLLGEKVGSNDIEEFLRQEVMSFLKNNPVIRNGGC</sequence>
<accession>A0A0B7MHT5</accession>
<reference evidence="2" key="1">
    <citation type="submission" date="2015-01" db="EMBL/GenBank/DDBJ databases">
        <authorList>
            <person name="Manzoor Shahid"/>
            <person name="Zubair Saima"/>
        </authorList>
    </citation>
    <scope>NUCLEOTIDE SEQUENCE [LARGE SCALE GENOMIC DNA]</scope>
    <source>
        <strain evidence="2">Sp3</strain>
    </source>
</reference>
<evidence type="ECO:0008006" key="3">
    <source>
        <dbReference type="Google" id="ProtNLM"/>
    </source>
</evidence>
<dbReference type="InterPro" id="IPR014942">
    <property type="entry name" value="AbiEii"/>
</dbReference>
<protein>
    <recommendedName>
        <fullName evidence="3">Nucleotidyl transferase AbiEii/AbiGii toxin family protein</fullName>
    </recommendedName>
</protein>
<evidence type="ECO:0000313" key="1">
    <source>
        <dbReference type="EMBL" id="CEO87758.1"/>
    </source>
</evidence>
<dbReference type="AlphaFoldDB" id="A0A0B7MHT5"/>
<evidence type="ECO:0000313" key="2">
    <source>
        <dbReference type="Proteomes" id="UP000046155"/>
    </source>
</evidence>
<gene>
    <name evidence="1" type="ORF">SSCH_1220011</name>
</gene>
<name>A0A0B7MHT5_9FIRM</name>
<dbReference type="OrthoDB" id="9013441at2"/>
<dbReference type="EMBL" id="CDRZ01000027">
    <property type="protein sequence ID" value="CEO87758.1"/>
    <property type="molecule type" value="Genomic_DNA"/>
</dbReference>
<organism evidence="1 2">
    <name type="scientific">Syntrophaceticus schinkii</name>
    <dbReference type="NCBI Taxonomy" id="499207"/>
    <lineage>
        <taxon>Bacteria</taxon>
        <taxon>Bacillati</taxon>
        <taxon>Bacillota</taxon>
        <taxon>Clostridia</taxon>
        <taxon>Thermoanaerobacterales</taxon>
        <taxon>Thermoanaerobacterales Family III. Incertae Sedis</taxon>
        <taxon>Syntrophaceticus</taxon>
    </lineage>
</organism>
<proteinExistence type="predicted"/>
<dbReference type="Proteomes" id="UP000046155">
    <property type="component" value="Unassembled WGS sequence"/>
</dbReference>
<dbReference type="RefSeq" id="WP_044664064.1">
    <property type="nucleotide sequence ID" value="NZ_CDRZ01000027.1"/>
</dbReference>
<dbReference type="Pfam" id="PF08843">
    <property type="entry name" value="AbiEii"/>
    <property type="match status" value="1"/>
</dbReference>
<keyword evidence="2" id="KW-1185">Reference proteome</keyword>